<dbReference type="eggNOG" id="KOG3398">
    <property type="taxonomic scope" value="Eukaryota"/>
</dbReference>
<dbReference type="SUPFAM" id="SSF47413">
    <property type="entry name" value="lambda repressor-like DNA-binding domains"/>
    <property type="match status" value="1"/>
</dbReference>
<feature type="domain" description="HTH cro/C1-type" evidence="7">
    <location>
        <begin position="83"/>
        <end position="137"/>
    </location>
</feature>
<evidence type="ECO:0000256" key="5">
    <source>
        <dbReference type="ARBA" id="ARBA00035107"/>
    </source>
</evidence>
<dbReference type="PANTHER" id="PTHR10245:SF15">
    <property type="entry name" value="ENDOTHELIAL DIFFERENTIATION-RELATED FACTOR 1"/>
    <property type="match status" value="1"/>
</dbReference>
<gene>
    <name evidence="8" type="ORF">SPOG_04454</name>
</gene>
<dbReference type="HOGENOM" id="CLU_112609_0_1_1"/>
<keyword evidence="4" id="KW-0804">Transcription</keyword>
<evidence type="ECO:0000313" key="9">
    <source>
        <dbReference type="Proteomes" id="UP000015464"/>
    </source>
</evidence>
<dbReference type="GO" id="GO:0043022">
    <property type="term" value="F:ribosome binding"/>
    <property type="evidence" value="ECO:0007669"/>
    <property type="project" value="EnsemblFungi"/>
</dbReference>
<dbReference type="Pfam" id="PF08523">
    <property type="entry name" value="MBF1"/>
    <property type="match status" value="1"/>
</dbReference>
<evidence type="ECO:0000256" key="1">
    <source>
        <dbReference type="ARBA" id="ARBA00009802"/>
    </source>
</evidence>
<dbReference type="GeneID" id="25038767"/>
<keyword evidence="3" id="KW-0238">DNA-binding</keyword>
<dbReference type="PROSITE" id="PS50943">
    <property type="entry name" value="HTH_CROC1"/>
    <property type="match status" value="1"/>
</dbReference>
<evidence type="ECO:0000256" key="2">
    <source>
        <dbReference type="ARBA" id="ARBA00023015"/>
    </source>
</evidence>
<dbReference type="EMBL" id="KE546996">
    <property type="protein sequence ID" value="EPY49191.1"/>
    <property type="molecule type" value="Genomic_DNA"/>
</dbReference>
<name>S9X5X0_SCHCR</name>
<keyword evidence="2" id="KW-0805">Transcription regulation</keyword>
<dbReference type="InterPro" id="IPR010982">
    <property type="entry name" value="Lambda_DNA-bd_dom_sf"/>
</dbReference>
<dbReference type="FunFam" id="1.10.260.40:FF:000018">
    <property type="entry name" value="Multiprotein bridging factor 1"/>
    <property type="match status" value="1"/>
</dbReference>
<dbReference type="GO" id="GO:0005634">
    <property type="term" value="C:nucleus"/>
    <property type="evidence" value="ECO:0007669"/>
    <property type="project" value="EnsemblFungi"/>
</dbReference>
<dbReference type="GO" id="GO:0005737">
    <property type="term" value="C:cytoplasm"/>
    <property type="evidence" value="ECO:0007669"/>
    <property type="project" value="EnsemblFungi"/>
</dbReference>
<comment type="function">
    <text evidence="5">Transcriptional coactivator that stimulates GCN4-dependent transcriptional activity by bridging the DNA-binding region of GCN4 and TBP (SPT15), thereby recruiting TBP to GCN4-bound promoters. Involved in induction of the ribosome quality control (RQC) pathway; a pathway that degrades nascent peptide chains during problematic translation. Required to prevent stalled ribosomes from frameshifting.</text>
</comment>
<dbReference type="RefSeq" id="XP_013025986.1">
    <property type="nucleotide sequence ID" value="XM_013170532.1"/>
</dbReference>
<protein>
    <submittedName>
        <fullName evidence="8">Transcriptional coactivator</fullName>
    </submittedName>
</protein>
<dbReference type="OrthoDB" id="10253401at2759"/>
<dbReference type="CDD" id="cd00093">
    <property type="entry name" value="HTH_XRE"/>
    <property type="match status" value="1"/>
</dbReference>
<dbReference type="GO" id="GO:0140469">
    <property type="term" value="P:GCN2-mediated signaling"/>
    <property type="evidence" value="ECO:0007669"/>
    <property type="project" value="EnsemblFungi"/>
</dbReference>
<dbReference type="InterPro" id="IPR001387">
    <property type="entry name" value="Cro/C1-type_HTH"/>
</dbReference>
<dbReference type="PANTHER" id="PTHR10245">
    <property type="entry name" value="ENDOTHELIAL DIFFERENTIATION-RELATED FACTOR 1 MULTIPROTEIN BRIDGING FACTOR 1"/>
    <property type="match status" value="1"/>
</dbReference>
<dbReference type="Pfam" id="PF01381">
    <property type="entry name" value="HTH_3"/>
    <property type="match status" value="1"/>
</dbReference>
<evidence type="ECO:0000256" key="4">
    <source>
        <dbReference type="ARBA" id="ARBA00023163"/>
    </source>
</evidence>
<evidence type="ECO:0000256" key="3">
    <source>
        <dbReference type="ARBA" id="ARBA00023125"/>
    </source>
</evidence>
<dbReference type="STRING" id="653667.S9X5X0"/>
<reference evidence="8 9" key="1">
    <citation type="journal article" date="2011" name="Science">
        <title>Comparative functional genomics of the fission yeasts.</title>
        <authorList>
            <person name="Rhind N."/>
            <person name="Chen Z."/>
            <person name="Yassour M."/>
            <person name="Thompson D.A."/>
            <person name="Haas B.J."/>
            <person name="Habib N."/>
            <person name="Wapinski I."/>
            <person name="Roy S."/>
            <person name="Lin M.F."/>
            <person name="Heiman D.I."/>
            <person name="Young S.K."/>
            <person name="Furuya K."/>
            <person name="Guo Y."/>
            <person name="Pidoux A."/>
            <person name="Chen H.M."/>
            <person name="Robbertse B."/>
            <person name="Goldberg J.M."/>
            <person name="Aoki K."/>
            <person name="Bayne E.H."/>
            <person name="Berlin A.M."/>
            <person name="Desjardins C.A."/>
            <person name="Dobbs E."/>
            <person name="Dukaj L."/>
            <person name="Fan L."/>
            <person name="FitzGerald M.G."/>
            <person name="French C."/>
            <person name="Gujja S."/>
            <person name="Hansen K."/>
            <person name="Keifenheim D."/>
            <person name="Levin J.Z."/>
            <person name="Mosher R.A."/>
            <person name="Mueller C.A."/>
            <person name="Pfiffner J."/>
            <person name="Priest M."/>
            <person name="Russ C."/>
            <person name="Smialowska A."/>
            <person name="Swoboda P."/>
            <person name="Sykes S.M."/>
            <person name="Vaughn M."/>
            <person name="Vengrova S."/>
            <person name="Yoder R."/>
            <person name="Zeng Q."/>
            <person name="Allshire R."/>
            <person name="Baulcombe D."/>
            <person name="Birren B.W."/>
            <person name="Brown W."/>
            <person name="Ekwall K."/>
            <person name="Kellis M."/>
            <person name="Leatherwood J."/>
            <person name="Levin H."/>
            <person name="Margalit H."/>
            <person name="Martienssen R."/>
            <person name="Nieduszynski C.A."/>
            <person name="Spatafora J.W."/>
            <person name="Friedman N."/>
            <person name="Dalgaard J.Z."/>
            <person name="Baumann P."/>
            <person name="Niki H."/>
            <person name="Regev A."/>
            <person name="Nusbaum C."/>
        </authorList>
    </citation>
    <scope>NUCLEOTIDE SEQUENCE [LARGE SCALE GENOMIC DNA]</scope>
    <source>
        <strain evidence="9">OY26 / ATCC MYA-4695 / CBS 11777 / NBRC 106824 / NRRL Y48691</strain>
    </source>
</reference>
<comment type="similarity">
    <text evidence="1">Belongs to the MBF1 family.</text>
</comment>
<dbReference type="Proteomes" id="UP000015464">
    <property type="component" value="Unassembled WGS sequence"/>
</dbReference>
<dbReference type="GO" id="GO:1990145">
    <property type="term" value="P:maintenance of translational fidelity"/>
    <property type="evidence" value="ECO:0007669"/>
    <property type="project" value="EnsemblFungi"/>
</dbReference>
<proteinExistence type="inferred from homology"/>
<sequence length="149" mass="16146">MSESWDNVTKIGSRAGPGARTHVAKTQSQINSARRAGAVVGTEKKYATGNRAQDPAGQHLTKIDRENEVKPPSTTNRSVAQALQQGRQTKGWAQKDLAQRINEKPQVVNDYEGGRAIPNQQVLTKMERALGIKLRGQNIGAPLGGPKKK</sequence>
<dbReference type="Gene3D" id="1.10.260.40">
    <property type="entry name" value="lambda repressor-like DNA-binding domains"/>
    <property type="match status" value="1"/>
</dbReference>
<accession>S9X5X0</accession>
<evidence type="ECO:0000313" key="8">
    <source>
        <dbReference type="EMBL" id="EPY49191.1"/>
    </source>
</evidence>
<evidence type="ECO:0000259" key="7">
    <source>
        <dbReference type="PROSITE" id="PS50943"/>
    </source>
</evidence>
<dbReference type="OMA" id="GKNKSCK"/>
<dbReference type="InterPro" id="IPR013729">
    <property type="entry name" value="MBF1_N"/>
</dbReference>
<keyword evidence="9" id="KW-1185">Reference proteome</keyword>
<organism evidence="8 9">
    <name type="scientific">Schizosaccharomyces cryophilus (strain OY26 / ATCC MYA-4695 / CBS 11777 / NBRC 106824 / NRRL Y48691)</name>
    <name type="common">Fission yeast</name>
    <dbReference type="NCBI Taxonomy" id="653667"/>
    <lineage>
        <taxon>Eukaryota</taxon>
        <taxon>Fungi</taxon>
        <taxon>Dikarya</taxon>
        <taxon>Ascomycota</taxon>
        <taxon>Taphrinomycotina</taxon>
        <taxon>Schizosaccharomycetes</taxon>
        <taxon>Schizosaccharomycetales</taxon>
        <taxon>Schizosaccharomycetaceae</taxon>
        <taxon>Schizosaccharomyces</taxon>
    </lineage>
</organism>
<dbReference type="SMART" id="SM00530">
    <property type="entry name" value="HTH_XRE"/>
    <property type="match status" value="1"/>
</dbReference>
<dbReference type="AlphaFoldDB" id="S9X5X0"/>
<dbReference type="GO" id="GO:0072344">
    <property type="term" value="P:rescue of stalled ribosome"/>
    <property type="evidence" value="ECO:0007669"/>
    <property type="project" value="EnsemblFungi"/>
</dbReference>
<feature type="region of interest" description="Disordered" evidence="6">
    <location>
        <begin position="1"/>
        <end position="76"/>
    </location>
</feature>
<evidence type="ECO:0000256" key="6">
    <source>
        <dbReference type="SAM" id="MobiDB-lite"/>
    </source>
</evidence>
<dbReference type="GO" id="GO:0003677">
    <property type="term" value="F:DNA binding"/>
    <property type="evidence" value="ECO:0007669"/>
    <property type="project" value="UniProtKB-KW"/>
</dbReference>